<evidence type="ECO:0000259" key="3">
    <source>
        <dbReference type="Pfam" id="PF04321"/>
    </source>
</evidence>
<comment type="similarity">
    <text evidence="1 2">Belongs to the dTDP-4-dehydrorhamnose reductase family.</text>
</comment>
<accession>A0A1G2FZH8</accession>
<dbReference type="Gene3D" id="3.90.25.10">
    <property type="entry name" value="UDP-galactose 4-epimerase, domain 1"/>
    <property type="match status" value="1"/>
</dbReference>
<dbReference type="GO" id="GO:0008831">
    <property type="term" value="F:dTDP-4-dehydrorhamnose reductase activity"/>
    <property type="evidence" value="ECO:0007669"/>
    <property type="project" value="UniProtKB-EC"/>
</dbReference>
<dbReference type="GO" id="GO:0005829">
    <property type="term" value="C:cytosol"/>
    <property type="evidence" value="ECO:0007669"/>
    <property type="project" value="TreeGrafter"/>
</dbReference>
<keyword evidence="2" id="KW-0521">NADP</keyword>
<comment type="caution">
    <text evidence="4">The sequence shown here is derived from an EMBL/GenBank/DDBJ whole genome shotgun (WGS) entry which is preliminary data.</text>
</comment>
<dbReference type="InterPro" id="IPR036291">
    <property type="entry name" value="NAD(P)-bd_dom_sf"/>
</dbReference>
<protein>
    <recommendedName>
        <fullName evidence="2">dTDP-4-dehydrorhamnose reductase</fullName>
        <ecNumber evidence="2">1.1.1.133</ecNumber>
    </recommendedName>
</protein>
<dbReference type="Pfam" id="PF04321">
    <property type="entry name" value="RmlD_sub_bind"/>
    <property type="match status" value="1"/>
</dbReference>
<comment type="function">
    <text evidence="2">Catalyzes the reduction of dTDP-6-deoxy-L-lyxo-4-hexulose to yield dTDP-L-rhamnose.</text>
</comment>
<comment type="pathway">
    <text evidence="2">Carbohydrate biosynthesis; dTDP-L-rhamnose biosynthesis.</text>
</comment>
<proteinExistence type="inferred from homology"/>
<name>A0A1G2FZH8_9BACT</name>
<feature type="domain" description="RmlD-like substrate binding" evidence="3">
    <location>
        <begin position="11"/>
        <end position="292"/>
    </location>
</feature>
<evidence type="ECO:0000313" key="4">
    <source>
        <dbReference type="EMBL" id="OGZ43247.1"/>
    </source>
</evidence>
<dbReference type="STRING" id="1802114.A2719_00975"/>
<dbReference type="SUPFAM" id="SSF51735">
    <property type="entry name" value="NAD(P)-binding Rossmann-fold domains"/>
    <property type="match status" value="1"/>
</dbReference>
<reference evidence="4 5" key="1">
    <citation type="journal article" date="2016" name="Nat. Commun.">
        <title>Thousands of microbial genomes shed light on interconnected biogeochemical processes in an aquifer system.</title>
        <authorList>
            <person name="Anantharaman K."/>
            <person name="Brown C.T."/>
            <person name="Hug L.A."/>
            <person name="Sharon I."/>
            <person name="Castelle C.J."/>
            <person name="Probst A.J."/>
            <person name="Thomas B.C."/>
            <person name="Singh A."/>
            <person name="Wilkins M.J."/>
            <person name="Karaoz U."/>
            <person name="Brodie E.L."/>
            <person name="Williams K.H."/>
            <person name="Hubbard S.S."/>
            <person name="Banfield J.F."/>
        </authorList>
    </citation>
    <scope>NUCLEOTIDE SEQUENCE [LARGE SCALE GENOMIC DNA]</scope>
</reference>
<organism evidence="4 5">
    <name type="scientific">Candidatus Ryanbacteria bacterium RIFCSPHIGHO2_01_FULL_45_22</name>
    <dbReference type="NCBI Taxonomy" id="1802114"/>
    <lineage>
        <taxon>Bacteria</taxon>
        <taxon>Candidatus Ryaniibacteriota</taxon>
    </lineage>
</organism>
<evidence type="ECO:0000256" key="1">
    <source>
        <dbReference type="ARBA" id="ARBA00010944"/>
    </source>
</evidence>
<dbReference type="InterPro" id="IPR029903">
    <property type="entry name" value="RmlD-like-bd"/>
</dbReference>
<evidence type="ECO:0000313" key="5">
    <source>
        <dbReference type="Proteomes" id="UP000177480"/>
    </source>
</evidence>
<keyword evidence="2" id="KW-0560">Oxidoreductase</keyword>
<dbReference type="GO" id="GO:0019305">
    <property type="term" value="P:dTDP-rhamnose biosynthetic process"/>
    <property type="evidence" value="ECO:0007669"/>
    <property type="project" value="UniProtKB-UniPathway"/>
</dbReference>
<dbReference type="PANTHER" id="PTHR10491:SF4">
    <property type="entry name" value="METHIONINE ADENOSYLTRANSFERASE 2 SUBUNIT BETA"/>
    <property type="match status" value="1"/>
</dbReference>
<dbReference type="AlphaFoldDB" id="A0A1G2FZH8"/>
<dbReference type="CDD" id="cd05254">
    <property type="entry name" value="dTDP_HR_like_SDR_e"/>
    <property type="match status" value="1"/>
</dbReference>
<dbReference type="Gene3D" id="3.40.50.720">
    <property type="entry name" value="NAD(P)-binding Rossmann-like Domain"/>
    <property type="match status" value="1"/>
</dbReference>
<dbReference type="PANTHER" id="PTHR10491">
    <property type="entry name" value="DTDP-4-DEHYDRORHAMNOSE REDUCTASE"/>
    <property type="match status" value="1"/>
</dbReference>
<evidence type="ECO:0000256" key="2">
    <source>
        <dbReference type="RuleBase" id="RU364082"/>
    </source>
</evidence>
<sequence>MLRMDTTQKCVLITGAGGMLGSAFAEHLSEKGYLVRALDHAALDVANRDTVLREQEWKPDYIIHCAGIVNADFCEENRDACFENHLGGTKNIIELAKATGAKLCYPQSFLIFDGAENPITEETTPHPLSLYGEAKWEAEQLVRKELPDALIVRMGGFFGGFEKDKNFVGKFASVLKKSINENVRTISVSDRVWQPTYTKDLAENCTVLLENKKNGIYHMASHGEASFFELATAMVQILDISDKITITKISADEYKEKAKRPNRAVMKNKRLQEKGLDRMRNWREALGEYLQKDYFQNLFHETP</sequence>
<dbReference type="UniPathway" id="UPA00124"/>
<dbReference type="EMBL" id="MHNK01000019">
    <property type="protein sequence ID" value="OGZ43247.1"/>
    <property type="molecule type" value="Genomic_DNA"/>
</dbReference>
<dbReference type="InterPro" id="IPR005913">
    <property type="entry name" value="dTDP_dehydrorham_reduct"/>
</dbReference>
<gene>
    <name evidence="4" type="ORF">A2719_00975</name>
</gene>
<dbReference type="EC" id="1.1.1.133" evidence="2"/>
<dbReference type="Proteomes" id="UP000177480">
    <property type="component" value="Unassembled WGS sequence"/>
</dbReference>